<dbReference type="NCBIfam" id="TIGR00715">
    <property type="entry name" value="precor6x_red"/>
    <property type="match status" value="1"/>
</dbReference>
<sequence length="249" mass="26734">MNILILGGTRQARELARIASGERGFDIVSSLAGRVREPVLPAGEVRVGGFGGPEGLREFLRTRRIEAVVDATHPFADTITGNAAIACRAADTPLLRLSRPGWSAKPGDHWIRVPDLAAAAARVTELGERVFLTIGRQGVGAFAGHTEQWFLIRAIDPPESALPPHHEILLARGPFTVESEAGLLTEHRIDVLVTKDSGGADTAAKLMAAREARLPVLMVDRPATPPGIEVVAEVAQALDWLRRRADEHG</sequence>
<evidence type="ECO:0000256" key="1">
    <source>
        <dbReference type="ARBA" id="ARBA00004953"/>
    </source>
</evidence>
<dbReference type="NCBIfam" id="NF005968">
    <property type="entry name" value="PRK08057.1-2"/>
    <property type="match status" value="1"/>
</dbReference>
<dbReference type="AlphaFoldDB" id="A0A5R8NMH8"/>
<keyword evidence="3 4" id="KW-0560">Oxidoreductase</keyword>
<dbReference type="InterPro" id="IPR003723">
    <property type="entry name" value="Precorrin-6x_reduct"/>
</dbReference>
<dbReference type="PROSITE" id="PS51014">
    <property type="entry name" value="COBK_CBIJ"/>
    <property type="match status" value="1"/>
</dbReference>
<protein>
    <submittedName>
        <fullName evidence="4">Cobalt-precorrin-6A reductase</fullName>
        <ecNumber evidence="4">1.3.1.106</ecNumber>
    </submittedName>
</protein>
<accession>A0A5R8NMH8</accession>
<dbReference type="UniPathway" id="UPA00148"/>
<keyword evidence="2" id="KW-0169">Cobalamin biosynthesis</keyword>
<evidence type="ECO:0000313" key="5">
    <source>
        <dbReference type="Proteomes" id="UP000306378"/>
    </source>
</evidence>
<comment type="caution">
    <text evidence="4">The sequence shown here is derived from an EMBL/GenBank/DDBJ whole genome shotgun (WGS) entry which is preliminary data.</text>
</comment>
<dbReference type="GO" id="GO:0009236">
    <property type="term" value="P:cobalamin biosynthetic process"/>
    <property type="evidence" value="ECO:0007669"/>
    <property type="project" value="UniProtKB-UniPathway"/>
</dbReference>
<evidence type="ECO:0000256" key="2">
    <source>
        <dbReference type="ARBA" id="ARBA00022573"/>
    </source>
</evidence>
<evidence type="ECO:0000256" key="3">
    <source>
        <dbReference type="ARBA" id="ARBA00023002"/>
    </source>
</evidence>
<dbReference type="Pfam" id="PF02571">
    <property type="entry name" value="CbiJ"/>
    <property type="match status" value="1"/>
</dbReference>
<dbReference type="GO" id="GO:0016994">
    <property type="term" value="F:precorrin-6A reductase activity"/>
    <property type="evidence" value="ECO:0007669"/>
    <property type="project" value="InterPro"/>
</dbReference>
<organism evidence="4 5">
    <name type="scientific">Nocardia cyriacigeorgica</name>
    <dbReference type="NCBI Taxonomy" id="135487"/>
    <lineage>
        <taxon>Bacteria</taxon>
        <taxon>Bacillati</taxon>
        <taxon>Actinomycetota</taxon>
        <taxon>Actinomycetes</taxon>
        <taxon>Mycobacteriales</taxon>
        <taxon>Nocardiaceae</taxon>
        <taxon>Nocardia</taxon>
    </lineage>
</organism>
<dbReference type="EMBL" id="VBUT01000006">
    <property type="protein sequence ID" value="TLF76855.1"/>
    <property type="molecule type" value="Genomic_DNA"/>
</dbReference>
<reference evidence="4 5" key="1">
    <citation type="submission" date="2019-05" db="EMBL/GenBank/DDBJ databases">
        <title>Genomes sequences of two Nocardia cyriacigeorgica environmental isolates, type strains Nocardia asteroides ATCC 19247 and Nocardia cyriacigeorgica DSM 44484.</title>
        <authorList>
            <person name="Vautrin F."/>
            <person name="Bergeron E."/>
            <person name="Dubost A."/>
            <person name="Abrouk D."/>
            <person name="Rodriguez Nava V."/>
            <person name="Pujic P."/>
        </authorList>
    </citation>
    <scope>NUCLEOTIDE SEQUENCE [LARGE SCALE GENOMIC DNA]</scope>
    <source>
        <strain evidence="4 5">EML 446</strain>
    </source>
</reference>
<proteinExistence type="predicted"/>
<dbReference type="Proteomes" id="UP000306378">
    <property type="component" value="Unassembled WGS sequence"/>
</dbReference>
<gene>
    <name evidence="4" type="ORF">FEK34_16725</name>
</gene>
<dbReference type="EC" id="1.3.1.106" evidence="4"/>
<evidence type="ECO:0000313" key="4">
    <source>
        <dbReference type="EMBL" id="TLF76855.1"/>
    </source>
</evidence>
<name>A0A5R8NMH8_9NOCA</name>
<comment type="pathway">
    <text evidence="1">Cofactor biosynthesis; adenosylcobalamin biosynthesis.</text>
</comment>
<dbReference type="PANTHER" id="PTHR36925:SF1">
    <property type="entry name" value="COBALT-PRECORRIN-6A REDUCTASE"/>
    <property type="match status" value="1"/>
</dbReference>
<dbReference type="PANTHER" id="PTHR36925">
    <property type="entry name" value="COBALT-PRECORRIN-6A REDUCTASE"/>
    <property type="match status" value="1"/>
</dbReference>